<keyword evidence="7" id="KW-0408">Iron</keyword>
<sequence>MSLQTLAMPTIVILGIFIFTLYVAILHPKQHQNNGKNAPGPMALPIIGNLHMLGKLPHRSLQSLAKKYGPIMSLKLGQVPAIVISSPETAELFLKTHDTLFASRPKIEASKFILKNKGLVFSEYGAYWRNMRKLCTLQLLSASKVEMFGPLRREEVGISVKRIKNAAALCEVLDLSALVGELMENIVYKMVFGRTKDDRFDLKGLVEEILSLVGAFNVADYIPWLGVFDPQGLTRRLKRASKAFDEVLEQIIGDHEHPPDDEQKGPRKKDFVDIMLSLMHQPMDLNDGQNYVIDRTNIKAIITEMIGASLDTSVTTVEWAMSELLRNPSVMKRLQDELENVVGMNRHVEEHDLENLPYLNMVVKETLRLYPVAPLLVPRESREDVTIEGYDIKKKSRIIINVWAIGRDPKVWSHNFQLVPFGSGRRRCPGMQWGLTTVRLVLAQLVHCFDWELPLGMSPHDLDMTEKFGLAIPRNKQLRAMPTYRIKNPPGPKALPIIGNLHMLGKLPHRTLQALATKYGPIMSLKLGQVPTVVISSPETAELFLKTHDTVFASRPKTQASEYMSYGSKGVVFSEYGAYWRNLRKVCTTQLLSASKVEMFAPLRREELGLLVKSLEKAASSREVVNISEQVGEVISNIVYKMILGRSKDDRFDLKGLVHDALHLSGVFNVADYVPWAGIFDLQGLKRKFKKTSEAFDQVFEQIIKDHEEASNSMKNNVHYKDFVDILLSLMHQNMDQYEQKHVIDRTNIKAIILDMIGGAFDTSTTAIEWAMSELLRHERVMKKLQDELNNVVGIKRQVEESDLAKLPYLNMVVKETLRLYPVGPLLVPRESLEDITINGYHIKKKTRILINAWAIGRDPKVWSNNAEMFYPERFVNSNIDIRGQDFKLIPFGSGRRGCPGIQLGLTTVGLVLAQLVHCFNWELPLNMSPEDLDMTEEFGLSIPRSKHLLAIPTCRLFNKA</sequence>
<dbReference type="InterPro" id="IPR017972">
    <property type="entry name" value="Cyt_P450_CS"/>
</dbReference>
<evidence type="ECO:0000256" key="6">
    <source>
        <dbReference type="ARBA" id="ARBA00023002"/>
    </source>
</evidence>
<dbReference type="GeneID" id="113867035"/>
<gene>
    <name evidence="13" type="primary">LOC113867035</name>
</gene>
<dbReference type="PRINTS" id="PR00463">
    <property type="entry name" value="EP450I"/>
</dbReference>
<evidence type="ECO:0000256" key="5">
    <source>
        <dbReference type="ARBA" id="ARBA00022723"/>
    </source>
</evidence>
<evidence type="ECO:0000313" key="12">
    <source>
        <dbReference type="Proteomes" id="UP000694853"/>
    </source>
</evidence>
<dbReference type="PRINTS" id="PR00385">
    <property type="entry name" value="P450"/>
</dbReference>
<keyword evidence="8" id="KW-0503">Monooxygenase</keyword>
<name>A0A8B8LPD7_ABRPR</name>
<dbReference type="InterPro" id="IPR001128">
    <property type="entry name" value="Cyt_P450"/>
</dbReference>
<dbReference type="GO" id="GO:0016705">
    <property type="term" value="F:oxidoreductase activity, acting on paired donors, with incorporation or reduction of molecular oxygen"/>
    <property type="evidence" value="ECO:0007669"/>
    <property type="project" value="InterPro"/>
</dbReference>
<dbReference type="PANTHER" id="PTHR47943">
    <property type="entry name" value="CYTOCHROME P450 93A3-LIKE"/>
    <property type="match status" value="1"/>
</dbReference>
<reference evidence="12" key="1">
    <citation type="journal article" date="2019" name="Toxins">
        <title>Detection of Abrin-Like and Prepropulchellin-Like Toxin Genes and Transcripts Using Whole Genome Sequencing and Full-Length Transcript Sequencing of Abrus precatorius.</title>
        <authorList>
            <person name="Hovde B.T."/>
            <person name="Daligault H.E."/>
            <person name="Hanschen E.R."/>
            <person name="Kunde Y.A."/>
            <person name="Johnson M.B."/>
            <person name="Starkenburg S.R."/>
            <person name="Johnson S.L."/>
        </authorList>
    </citation>
    <scope>NUCLEOTIDE SEQUENCE [LARGE SCALE GENOMIC DNA]</scope>
</reference>
<dbReference type="GO" id="GO:0020037">
    <property type="term" value="F:heme binding"/>
    <property type="evidence" value="ECO:0007669"/>
    <property type="project" value="InterPro"/>
</dbReference>
<proteinExistence type="inferred from homology"/>
<comment type="cofactor">
    <cofactor evidence="1">
        <name>heme</name>
        <dbReference type="ChEBI" id="CHEBI:30413"/>
    </cofactor>
</comment>
<evidence type="ECO:0000313" key="13">
    <source>
        <dbReference type="RefSeq" id="XP_027357757.1"/>
    </source>
</evidence>
<comment type="subcellular location">
    <subcellularLocation>
        <location evidence="2">Membrane</location>
    </subcellularLocation>
</comment>
<keyword evidence="10" id="KW-0175">Coiled coil</keyword>
<evidence type="ECO:0000256" key="4">
    <source>
        <dbReference type="ARBA" id="ARBA00022617"/>
    </source>
</evidence>
<comment type="similarity">
    <text evidence="3">Belongs to the cytochrome P450 family.</text>
</comment>
<dbReference type="OrthoDB" id="2789670at2759"/>
<evidence type="ECO:0000256" key="3">
    <source>
        <dbReference type="ARBA" id="ARBA00010617"/>
    </source>
</evidence>
<dbReference type="InterPro" id="IPR036396">
    <property type="entry name" value="Cyt_P450_sf"/>
</dbReference>
<keyword evidence="11" id="KW-0812">Transmembrane</keyword>
<evidence type="ECO:0000256" key="10">
    <source>
        <dbReference type="SAM" id="Coils"/>
    </source>
</evidence>
<keyword evidence="12" id="KW-1185">Reference proteome</keyword>
<dbReference type="InterPro" id="IPR002401">
    <property type="entry name" value="Cyt_P450_E_grp-I"/>
</dbReference>
<dbReference type="SUPFAM" id="SSF48264">
    <property type="entry name" value="Cytochrome P450"/>
    <property type="match status" value="2"/>
</dbReference>
<dbReference type="Proteomes" id="UP000694853">
    <property type="component" value="Unplaced"/>
</dbReference>
<dbReference type="RefSeq" id="XP_027357757.1">
    <property type="nucleotide sequence ID" value="XM_027501956.1"/>
</dbReference>
<organism evidence="12 13">
    <name type="scientific">Abrus precatorius</name>
    <name type="common">Indian licorice</name>
    <name type="synonym">Glycine abrus</name>
    <dbReference type="NCBI Taxonomy" id="3816"/>
    <lineage>
        <taxon>Eukaryota</taxon>
        <taxon>Viridiplantae</taxon>
        <taxon>Streptophyta</taxon>
        <taxon>Embryophyta</taxon>
        <taxon>Tracheophyta</taxon>
        <taxon>Spermatophyta</taxon>
        <taxon>Magnoliopsida</taxon>
        <taxon>eudicotyledons</taxon>
        <taxon>Gunneridae</taxon>
        <taxon>Pentapetalae</taxon>
        <taxon>rosids</taxon>
        <taxon>fabids</taxon>
        <taxon>Fabales</taxon>
        <taxon>Fabaceae</taxon>
        <taxon>Papilionoideae</taxon>
        <taxon>50 kb inversion clade</taxon>
        <taxon>NPAAA clade</taxon>
        <taxon>indigoferoid/millettioid clade</taxon>
        <taxon>Abreae</taxon>
        <taxon>Abrus</taxon>
    </lineage>
</organism>
<evidence type="ECO:0000256" key="7">
    <source>
        <dbReference type="ARBA" id="ARBA00023004"/>
    </source>
</evidence>
<keyword evidence="9 11" id="KW-0472">Membrane</keyword>
<reference evidence="13" key="2">
    <citation type="submission" date="2025-08" db="UniProtKB">
        <authorList>
            <consortium name="RefSeq"/>
        </authorList>
    </citation>
    <scope>IDENTIFICATION</scope>
    <source>
        <tissue evidence="13">Young leaves</tissue>
    </source>
</reference>
<evidence type="ECO:0000256" key="1">
    <source>
        <dbReference type="ARBA" id="ARBA00001971"/>
    </source>
</evidence>
<dbReference type="AlphaFoldDB" id="A0A8B8LPD7"/>
<keyword evidence="6" id="KW-0560">Oxidoreductase</keyword>
<dbReference type="GO" id="GO:0016020">
    <property type="term" value="C:membrane"/>
    <property type="evidence" value="ECO:0007669"/>
    <property type="project" value="UniProtKB-SubCell"/>
</dbReference>
<protein>
    <submittedName>
        <fullName evidence="13">Cytochrome P450 CYP736A12-like</fullName>
    </submittedName>
</protein>
<dbReference type="PROSITE" id="PS00086">
    <property type="entry name" value="CYTOCHROME_P450"/>
    <property type="match status" value="2"/>
</dbReference>
<dbReference type="Pfam" id="PF00067">
    <property type="entry name" value="p450"/>
    <property type="match status" value="2"/>
</dbReference>
<dbReference type="PANTHER" id="PTHR47943:SF9">
    <property type="entry name" value="CYTOCHROME P450"/>
    <property type="match status" value="1"/>
</dbReference>
<dbReference type="KEGG" id="aprc:113867035"/>
<keyword evidence="11" id="KW-1133">Transmembrane helix</keyword>
<keyword evidence="5" id="KW-0479">Metal-binding</keyword>
<dbReference type="Gene3D" id="1.10.630.10">
    <property type="entry name" value="Cytochrome P450"/>
    <property type="match status" value="2"/>
</dbReference>
<feature type="coiled-coil region" evidence="10">
    <location>
        <begin position="768"/>
        <end position="802"/>
    </location>
</feature>
<dbReference type="GO" id="GO:0004497">
    <property type="term" value="F:monooxygenase activity"/>
    <property type="evidence" value="ECO:0007669"/>
    <property type="project" value="UniProtKB-KW"/>
</dbReference>
<evidence type="ECO:0000256" key="2">
    <source>
        <dbReference type="ARBA" id="ARBA00004370"/>
    </source>
</evidence>
<evidence type="ECO:0000256" key="11">
    <source>
        <dbReference type="SAM" id="Phobius"/>
    </source>
</evidence>
<dbReference type="CDD" id="cd11072">
    <property type="entry name" value="CYP71-like"/>
    <property type="match status" value="2"/>
</dbReference>
<dbReference type="GO" id="GO:0005506">
    <property type="term" value="F:iron ion binding"/>
    <property type="evidence" value="ECO:0007669"/>
    <property type="project" value="InterPro"/>
</dbReference>
<accession>A0A8B8LPD7</accession>
<evidence type="ECO:0000256" key="9">
    <source>
        <dbReference type="ARBA" id="ARBA00023136"/>
    </source>
</evidence>
<evidence type="ECO:0000256" key="8">
    <source>
        <dbReference type="ARBA" id="ARBA00023033"/>
    </source>
</evidence>
<keyword evidence="4" id="KW-0349">Heme</keyword>
<feature type="transmembrane region" description="Helical" evidence="11">
    <location>
        <begin position="6"/>
        <end position="26"/>
    </location>
</feature>
<dbReference type="FunFam" id="1.10.630.10:FF:000011">
    <property type="entry name" value="Cytochrome P450 83B1"/>
    <property type="match status" value="2"/>
</dbReference>